<keyword evidence="3" id="KW-0472">Membrane</keyword>
<feature type="compositionally biased region" description="Low complexity" evidence="2">
    <location>
        <begin position="328"/>
        <end position="343"/>
    </location>
</feature>
<dbReference type="InterPro" id="IPR036908">
    <property type="entry name" value="RlpA-like_sf"/>
</dbReference>
<dbReference type="VEuPathDB" id="FungiDB:HpaG805228"/>
<dbReference type="InterPro" id="IPR036749">
    <property type="entry name" value="Expansin_CBD_sf"/>
</dbReference>
<dbReference type="PANTHER" id="PTHR31836">
    <property type="match status" value="1"/>
</dbReference>
<evidence type="ECO:0000256" key="1">
    <source>
        <dbReference type="ARBA" id="ARBA00022729"/>
    </source>
</evidence>
<accession>M4BG07</accession>
<keyword evidence="3" id="KW-0812">Transmembrane</keyword>
<feature type="region of interest" description="Disordered" evidence="2">
    <location>
        <begin position="269"/>
        <end position="348"/>
    </location>
</feature>
<feature type="transmembrane region" description="Helical" evidence="3">
    <location>
        <begin position="429"/>
        <end position="451"/>
    </location>
</feature>
<keyword evidence="6" id="KW-1185">Reference proteome</keyword>
<evidence type="ECO:0000313" key="5">
    <source>
        <dbReference type="EnsemblProtists" id="HpaP805228"/>
    </source>
</evidence>
<dbReference type="AlphaFoldDB" id="M4BG07"/>
<keyword evidence="3" id="KW-1133">Transmembrane helix</keyword>
<feature type="region of interest" description="Disordered" evidence="2">
    <location>
        <begin position="219"/>
        <end position="240"/>
    </location>
</feature>
<protein>
    <recommendedName>
        <fullName evidence="4">Expansin-like EG45 domain-containing protein</fullName>
    </recommendedName>
</protein>
<dbReference type="Proteomes" id="UP000011713">
    <property type="component" value="Unassembled WGS sequence"/>
</dbReference>
<dbReference type="OMA" id="SEICNMQ"/>
<dbReference type="Gene3D" id="2.40.40.10">
    <property type="entry name" value="RlpA-like domain"/>
    <property type="match status" value="1"/>
</dbReference>
<keyword evidence="1" id="KW-0732">Signal</keyword>
<dbReference type="SUPFAM" id="SSF50685">
    <property type="entry name" value="Barwin-like endoglucanases"/>
    <property type="match status" value="1"/>
</dbReference>
<sequence length="487" mass="52216">MPAVAIAGNGGGVELDLQFKGDGTSYVLGQVSSGNCNFMYDPGVKTNYAALNDKQWAETNNCGRCAEVSCDDDRCPDKRKSSVVYLVDRCPECKHGDLDLSPEVFKYITGSDPARYKIKWKFVDCPVTGNIQYCTKSGSSKSWLAIQPANFANGVRSMKIANQEVTMVNSCYYFLLNNGVNVDMSAVDIELTSVSGEKITEKLSLTSDVCTAGMSNFGASTSQESASQTSSVEQTSPTAPAPKIAQATVHPAPAPVPLPAPPAPAPVPVLATPTIGKTPPSLFNFGTGNPSQPSNQQPPVNQPSQVQPPNNYWKGAKVQPPFQPPQRPLQVQPVKQSKVQPQLFPQKQPTVDYTNQVEQEQNEATNFNALATKPSANGQNFVAGEVLPADESRKKVSILQADEVEVDKTTPVEQANTKSENSSSGTSPVIVTLVVLAVVGGIALAAVAYVVKKKKLDDKSDDRDEALMRAFDTFSSPVHFEKTIAKI</sequence>
<dbReference type="InterPro" id="IPR007112">
    <property type="entry name" value="Expansin/allergen_DPBB_dom"/>
</dbReference>
<feature type="compositionally biased region" description="Low complexity" evidence="2">
    <location>
        <begin position="289"/>
        <end position="311"/>
    </location>
</feature>
<evidence type="ECO:0000256" key="3">
    <source>
        <dbReference type="SAM" id="Phobius"/>
    </source>
</evidence>
<organism evidence="5 6">
    <name type="scientific">Hyaloperonospora arabidopsidis (strain Emoy2)</name>
    <name type="common">Downy mildew agent</name>
    <name type="synonym">Peronospora arabidopsidis</name>
    <dbReference type="NCBI Taxonomy" id="559515"/>
    <lineage>
        <taxon>Eukaryota</taxon>
        <taxon>Sar</taxon>
        <taxon>Stramenopiles</taxon>
        <taxon>Oomycota</taxon>
        <taxon>Peronosporomycetes</taxon>
        <taxon>Peronosporales</taxon>
        <taxon>Peronosporaceae</taxon>
        <taxon>Hyaloperonospora</taxon>
    </lineage>
</organism>
<dbReference type="EnsemblProtists" id="HpaT805228">
    <property type="protein sequence ID" value="HpaP805228"/>
    <property type="gene ID" value="HpaG805228"/>
</dbReference>
<feature type="domain" description="Expansin-like EG45" evidence="4">
    <location>
        <begin position="33"/>
        <end position="130"/>
    </location>
</feature>
<dbReference type="NCBIfam" id="NF041144">
    <property type="entry name" value="expansin_EXLX1"/>
    <property type="match status" value="1"/>
</dbReference>
<proteinExistence type="predicted"/>
<name>M4BG07_HYAAE</name>
<reference evidence="5" key="2">
    <citation type="submission" date="2015-06" db="UniProtKB">
        <authorList>
            <consortium name="EnsemblProtists"/>
        </authorList>
    </citation>
    <scope>IDENTIFICATION</scope>
    <source>
        <strain evidence="5">Emoy2</strain>
    </source>
</reference>
<dbReference type="HOGENOM" id="CLU_026963_4_0_1"/>
<dbReference type="Gene3D" id="2.60.40.760">
    <property type="entry name" value="Expansin, cellulose-binding-like domain"/>
    <property type="match status" value="1"/>
</dbReference>
<dbReference type="InterPro" id="IPR051477">
    <property type="entry name" value="Expansin_CellWall"/>
</dbReference>
<dbReference type="EMBL" id="JH598219">
    <property type="status" value="NOT_ANNOTATED_CDS"/>
    <property type="molecule type" value="Genomic_DNA"/>
</dbReference>
<evidence type="ECO:0000259" key="4">
    <source>
        <dbReference type="PROSITE" id="PS50842"/>
    </source>
</evidence>
<dbReference type="eggNOG" id="ENOG502RKP3">
    <property type="taxonomic scope" value="Eukaryota"/>
</dbReference>
<dbReference type="InParanoid" id="M4BG07"/>
<dbReference type="CDD" id="cd22271">
    <property type="entry name" value="DPBB_EXP_N-like"/>
    <property type="match status" value="1"/>
</dbReference>
<dbReference type="PANTHER" id="PTHR31836:SF21">
    <property type="entry name" value="EXPANSIN-LIKE PROTEIN 7"/>
    <property type="match status" value="1"/>
</dbReference>
<dbReference type="STRING" id="559515.M4BG07"/>
<dbReference type="InterPro" id="IPR049818">
    <property type="entry name" value="Expansin_EXLX1-like"/>
</dbReference>
<feature type="compositionally biased region" description="Low complexity" evidence="2">
    <location>
        <begin position="219"/>
        <end position="236"/>
    </location>
</feature>
<evidence type="ECO:0000313" key="6">
    <source>
        <dbReference type="Proteomes" id="UP000011713"/>
    </source>
</evidence>
<evidence type="ECO:0000256" key="2">
    <source>
        <dbReference type="SAM" id="MobiDB-lite"/>
    </source>
</evidence>
<dbReference type="PROSITE" id="PS50842">
    <property type="entry name" value="EXPANSIN_EG45"/>
    <property type="match status" value="1"/>
</dbReference>
<reference evidence="6" key="1">
    <citation type="journal article" date="2010" name="Science">
        <title>Signatures of adaptation to obligate biotrophy in the Hyaloperonospora arabidopsidis genome.</title>
        <authorList>
            <person name="Baxter L."/>
            <person name="Tripathy S."/>
            <person name="Ishaque N."/>
            <person name="Boot N."/>
            <person name="Cabral A."/>
            <person name="Kemen E."/>
            <person name="Thines M."/>
            <person name="Ah-Fong A."/>
            <person name="Anderson R."/>
            <person name="Badejoko W."/>
            <person name="Bittner-Eddy P."/>
            <person name="Boore J.L."/>
            <person name="Chibucos M.C."/>
            <person name="Coates M."/>
            <person name="Dehal P."/>
            <person name="Delehaunty K."/>
            <person name="Dong S."/>
            <person name="Downton P."/>
            <person name="Dumas B."/>
            <person name="Fabro G."/>
            <person name="Fronick C."/>
            <person name="Fuerstenberg S.I."/>
            <person name="Fulton L."/>
            <person name="Gaulin E."/>
            <person name="Govers F."/>
            <person name="Hughes L."/>
            <person name="Humphray S."/>
            <person name="Jiang R.H."/>
            <person name="Judelson H."/>
            <person name="Kamoun S."/>
            <person name="Kyung K."/>
            <person name="Meijer H."/>
            <person name="Minx P."/>
            <person name="Morris P."/>
            <person name="Nelson J."/>
            <person name="Phuntumart V."/>
            <person name="Qutob D."/>
            <person name="Rehmany A."/>
            <person name="Rougon-Cardoso A."/>
            <person name="Ryden P."/>
            <person name="Torto-Alalibo T."/>
            <person name="Studholme D."/>
            <person name="Wang Y."/>
            <person name="Win J."/>
            <person name="Wood J."/>
            <person name="Clifton S.W."/>
            <person name="Rogers J."/>
            <person name="Van den Ackerveken G."/>
            <person name="Jones J.D."/>
            <person name="McDowell J.M."/>
            <person name="Beynon J."/>
            <person name="Tyler B.M."/>
        </authorList>
    </citation>
    <scope>NUCLEOTIDE SEQUENCE [LARGE SCALE GENOMIC DNA]</scope>
    <source>
        <strain evidence="6">Emoy2</strain>
    </source>
</reference>